<evidence type="ECO:0000259" key="7">
    <source>
        <dbReference type="Pfam" id="PF03168"/>
    </source>
</evidence>
<comment type="caution">
    <text evidence="8">The sequence shown here is derived from an EMBL/GenBank/DDBJ whole genome shotgun (WGS) entry which is preliminary data.</text>
</comment>
<reference evidence="8 9" key="1">
    <citation type="submission" date="2022-12" db="EMBL/GenBank/DDBJ databases">
        <title>Chromosome-scale assembly of the Ensete ventricosum genome.</title>
        <authorList>
            <person name="Dussert Y."/>
            <person name="Stocks J."/>
            <person name="Wendawek A."/>
            <person name="Woldeyes F."/>
            <person name="Nichols R.A."/>
            <person name="Borrell J.S."/>
        </authorList>
    </citation>
    <scope>NUCLEOTIDE SEQUENCE [LARGE SCALE GENOMIC DNA]</scope>
    <source>
        <strain evidence="9">cv. Maze</strain>
        <tissue evidence="8">Seeds</tissue>
    </source>
</reference>
<evidence type="ECO:0000313" key="9">
    <source>
        <dbReference type="Proteomes" id="UP001222027"/>
    </source>
</evidence>
<evidence type="ECO:0000256" key="3">
    <source>
        <dbReference type="ARBA" id="ARBA00022989"/>
    </source>
</evidence>
<dbReference type="InterPro" id="IPR004864">
    <property type="entry name" value="LEA_2"/>
</dbReference>
<evidence type="ECO:0000256" key="1">
    <source>
        <dbReference type="ARBA" id="ARBA00004167"/>
    </source>
</evidence>
<dbReference type="PANTHER" id="PTHR31234">
    <property type="entry name" value="LATE EMBRYOGENESIS ABUNDANT (LEA) HYDROXYPROLINE-RICH GLYCOPROTEIN FAMILY"/>
    <property type="match status" value="1"/>
</dbReference>
<keyword evidence="4 6" id="KW-0472">Membrane</keyword>
<dbReference type="GO" id="GO:0098542">
    <property type="term" value="P:defense response to other organism"/>
    <property type="evidence" value="ECO:0007669"/>
    <property type="project" value="InterPro"/>
</dbReference>
<dbReference type="Gene3D" id="2.60.40.1820">
    <property type="match status" value="1"/>
</dbReference>
<evidence type="ECO:0000256" key="4">
    <source>
        <dbReference type="ARBA" id="ARBA00023136"/>
    </source>
</evidence>
<dbReference type="InterPro" id="IPR044839">
    <property type="entry name" value="NDR1-like"/>
</dbReference>
<protein>
    <recommendedName>
        <fullName evidence="7">Late embryogenesis abundant protein LEA-2 subgroup domain-containing protein</fullName>
    </recommendedName>
</protein>
<keyword evidence="2 6" id="KW-0812">Transmembrane</keyword>
<organism evidence="8 9">
    <name type="scientific">Ensete ventricosum</name>
    <name type="common">Abyssinian banana</name>
    <name type="synonym">Musa ensete</name>
    <dbReference type="NCBI Taxonomy" id="4639"/>
    <lineage>
        <taxon>Eukaryota</taxon>
        <taxon>Viridiplantae</taxon>
        <taxon>Streptophyta</taxon>
        <taxon>Embryophyta</taxon>
        <taxon>Tracheophyta</taxon>
        <taxon>Spermatophyta</taxon>
        <taxon>Magnoliopsida</taxon>
        <taxon>Liliopsida</taxon>
        <taxon>Zingiberales</taxon>
        <taxon>Musaceae</taxon>
        <taxon>Ensete</taxon>
    </lineage>
</organism>
<evidence type="ECO:0000256" key="6">
    <source>
        <dbReference type="SAM" id="Phobius"/>
    </source>
</evidence>
<dbReference type="GO" id="GO:0005886">
    <property type="term" value="C:plasma membrane"/>
    <property type="evidence" value="ECO:0007669"/>
    <property type="project" value="TreeGrafter"/>
</dbReference>
<evidence type="ECO:0000313" key="8">
    <source>
        <dbReference type="EMBL" id="KAJ8505702.1"/>
    </source>
</evidence>
<evidence type="ECO:0000256" key="5">
    <source>
        <dbReference type="SAM" id="MobiDB-lite"/>
    </source>
</evidence>
<keyword evidence="9" id="KW-1185">Reference proteome</keyword>
<dbReference type="Pfam" id="PF03168">
    <property type="entry name" value="LEA_2"/>
    <property type="match status" value="1"/>
</dbReference>
<dbReference type="PANTHER" id="PTHR31234:SF2">
    <property type="entry name" value="OS05G0199100 PROTEIN"/>
    <property type="match status" value="1"/>
</dbReference>
<dbReference type="Proteomes" id="UP001222027">
    <property type="component" value="Unassembled WGS sequence"/>
</dbReference>
<comment type="subcellular location">
    <subcellularLocation>
        <location evidence="1">Membrane</location>
        <topology evidence="1">Single-pass membrane protein</topology>
    </subcellularLocation>
</comment>
<dbReference type="EMBL" id="JAQQAF010000002">
    <property type="protein sequence ID" value="KAJ8505702.1"/>
    <property type="molecule type" value="Genomic_DNA"/>
</dbReference>
<feature type="domain" description="Late embryogenesis abundant protein LEA-2 subgroup" evidence="7">
    <location>
        <begin position="117"/>
        <end position="216"/>
    </location>
</feature>
<dbReference type="AlphaFoldDB" id="A0AAV8QC14"/>
<proteinExistence type="predicted"/>
<name>A0AAV8QC14_ENSVE</name>
<sequence>MADRVYPSAKPNPHPPQPLNGGGPALPPTKSQINNATRLPYRPQPKPRRSRRGLCCSCCLWFIMLLVVLVILAAIAGGVFYAIYRPRRPAFSVSVLRIAALNVSAAGHLSSRVDLNVTARNPNKKLIYFYDPISVSVLSGGVDIGDGSIPAFVHAAGSATVLSATTSSSAGQTLDSAAGNDLRKSSSLPLEVDMDTEAGVKIGGLKTKKIGIKVRCAGIRAPVPKAKASAAVSPGDGCKVKLRIKIWKWTL</sequence>
<accession>A0AAV8QC14</accession>
<feature type="region of interest" description="Disordered" evidence="5">
    <location>
        <begin position="1"/>
        <end position="50"/>
    </location>
</feature>
<keyword evidence="3 6" id="KW-1133">Transmembrane helix</keyword>
<evidence type="ECO:0000256" key="2">
    <source>
        <dbReference type="ARBA" id="ARBA00022692"/>
    </source>
</evidence>
<feature type="transmembrane region" description="Helical" evidence="6">
    <location>
        <begin position="58"/>
        <end position="84"/>
    </location>
</feature>
<gene>
    <name evidence="8" type="ORF">OPV22_006588</name>
</gene>